<gene>
    <name evidence="3" type="ORF">SS1G_11544</name>
</gene>
<dbReference type="Proteomes" id="UP000001312">
    <property type="component" value="Unassembled WGS sequence"/>
</dbReference>
<evidence type="ECO:0000313" key="3">
    <source>
        <dbReference type="EMBL" id="EDN95665.1"/>
    </source>
</evidence>
<keyword evidence="4" id="KW-1185">Reference proteome</keyword>
<dbReference type="InterPro" id="IPR051603">
    <property type="entry name" value="Zinc-ADH_QOR/CCCR"/>
</dbReference>
<dbReference type="PANTHER" id="PTHR44154:SF1">
    <property type="entry name" value="QUINONE OXIDOREDUCTASE"/>
    <property type="match status" value="1"/>
</dbReference>
<accession>A7F1S3</accession>
<dbReference type="SUPFAM" id="SSF50129">
    <property type="entry name" value="GroES-like"/>
    <property type="match status" value="1"/>
</dbReference>
<evidence type="ECO:0000259" key="2">
    <source>
        <dbReference type="Pfam" id="PF08240"/>
    </source>
</evidence>
<proteinExistence type="predicted"/>
<dbReference type="PANTHER" id="PTHR44154">
    <property type="entry name" value="QUINONE OXIDOREDUCTASE"/>
    <property type="match status" value="1"/>
</dbReference>
<dbReference type="Gene3D" id="3.90.180.10">
    <property type="entry name" value="Medium-chain alcohol dehydrogenases, catalytic domain"/>
    <property type="match status" value="1"/>
</dbReference>
<reference evidence="4" key="1">
    <citation type="journal article" date="2011" name="PLoS Genet.">
        <title>Genomic analysis of the necrotrophic fungal pathogens Sclerotinia sclerotiorum and Botrytis cinerea.</title>
        <authorList>
            <person name="Amselem J."/>
            <person name="Cuomo C.A."/>
            <person name="van Kan J.A."/>
            <person name="Viaud M."/>
            <person name="Benito E.P."/>
            <person name="Couloux A."/>
            <person name="Coutinho P.M."/>
            <person name="de Vries R.P."/>
            <person name="Dyer P.S."/>
            <person name="Fillinger S."/>
            <person name="Fournier E."/>
            <person name="Gout L."/>
            <person name="Hahn M."/>
            <person name="Kohn L."/>
            <person name="Lapalu N."/>
            <person name="Plummer K.M."/>
            <person name="Pradier J.M."/>
            <person name="Quevillon E."/>
            <person name="Sharon A."/>
            <person name="Simon A."/>
            <person name="ten Have A."/>
            <person name="Tudzynski B."/>
            <person name="Tudzynski P."/>
            <person name="Wincker P."/>
            <person name="Andrew M."/>
            <person name="Anthouard V."/>
            <person name="Beever R.E."/>
            <person name="Beffa R."/>
            <person name="Benoit I."/>
            <person name="Bouzid O."/>
            <person name="Brault B."/>
            <person name="Chen Z."/>
            <person name="Choquer M."/>
            <person name="Collemare J."/>
            <person name="Cotton P."/>
            <person name="Danchin E.G."/>
            <person name="Da Silva C."/>
            <person name="Gautier A."/>
            <person name="Giraud C."/>
            <person name="Giraud T."/>
            <person name="Gonzalez C."/>
            <person name="Grossetete S."/>
            <person name="Guldener U."/>
            <person name="Henrissat B."/>
            <person name="Howlett B.J."/>
            <person name="Kodira C."/>
            <person name="Kretschmer M."/>
            <person name="Lappartient A."/>
            <person name="Leroch M."/>
            <person name="Levis C."/>
            <person name="Mauceli E."/>
            <person name="Neuveglise C."/>
            <person name="Oeser B."/>
            <person name="Pearson M."/>
            <person name="Poulain J."/>
            <person name="Poussereau N."/>
            <person name="Quesneville H."/>
            <person name="Rascle C."/>
            <person name="Schumacher J."/>
            <person name="Segurens B."/>
            <person name="Sexton A."/>
            <person name="Silva E."/>
            <person name="Sirven C."/>
            <person name="Soanes D.M."/>
            <person name="Talbot N.J."/>
            <person name="Templeton M."/>
            <person name="Yandava C."/>
            <person name="Yarden O."/>
            <person name="Zeng Q."/>
            <person name="Rollins J.A."/>
            <person name="Lebrun M.H."/>
            <person name="Dickman M."/>
        </authorList>
    </citation>
    <scope>NUCLEOTIDE SEQUENCE [LARGE SCALE GENOMIC DNA]</scope>
    <source>
        <strain evidence="4">ATCC 18683 / 1980 / Ss-1</strain>
    </source>
</reference>
<dbReference type="InterPro" id="IPR011032">
    <property type="entry name" value="GroES-like_sf"/>
</dbReference>
<evidence type="ECO:0000313" key="4">
    <source>
        <dbReference type="Proteomes" id="UP000001312"/>
    </source>
</evidence>
<evidence type="ECO:0000256" key="1">
    <source>
        <dbReference type="ARBA" id="ARBA00022857"/>
    </source>
</evidence>
<dbReference type="Pfam" id="PF08240">
    <property type="entry name" value="ADH_N"/>
    <property type="match status" value="1"/>
</dbReference>
<dbReference type="EMBL" id="CH476638">
    <property type="protein sequence ID" value="EDN95665.1"/>
    <property type="molecule type" value="Genomic_DNA"/>
</dbReference>
<name>A7F1S3_SCLS1</name>
<organism evidence="3 4">
    <name type="scientific">Sclerotinia sclerotiorum (strain ATCC 18683 / 1980 / Ss-1)</name>
    <name type="common">White mold</name>
    <name type="synonym">Whetzelinia sclerotiorum</name>
    <dbReference type="NCBI Taxonomy" id="665079"/>
    <lineage>
        <taxon>Eukaryota</taxon>
        <taxon>Fungi</taxon>
        <taxon>Dikarya</taxon>
        <taxon>Ascomycota</taxon>
        <taxon>Pezizomycotina</taxon>
        <taxon>Leotiomycetes</taxon>
        <taxon>Helotiales</taxon>
        <taxon>Sclerotiniaceae</taxon>
        <taxon>Sclerotinia</taxon>
    </lineage>
</organism>
<dbReference type="KEGG" id="ssl:SS1G_11544"/>
<protein>
    <recommendedName>
        <fullName evidence="2">Alcohol dehydrogenase-like N-terminal domain-containing protein</fullName>
    </recommendedName>
</protein>
<sequence length="225" mass="23635">MMPQINVARIVEFGKPLEAGKADKPVPGLKDVLVKVEACCLVPNSYNLVKTGGGEGFALPQLPCVFGLDASGVVEAVGDHVLGLKPGDRVYVDPLLTCEDASEITDWIHKQTGGLGPDALYDCLGNGGDANMTSILVNTLKKGGRAVLAAGAELGKRYAERRCTAFAVILKEAHTIPRGPSSRHGSLAVGCLSSDHPDPASMALLIILLLLVLDLLLIPQYEISS</sequence>
<keyword evidence="1" id="KW-0521">NADP</keyword>
<dbReference type="AlphaFoldDB" id="A7F1S3"/>
<dbReference type="InParanoid" id="A7F1S3"/>
<feature type="domain" description="Alcohol dehydrogenase-like N-terminal" evidence="2">
    <location>
        <begin position="30"/>
        <end position="104"/>
    </location>
</feature>
<dbReference type="RefSeq" id="XP_001587551.1">
    <property type="nucleotide sequence ID" value="XM_001587501.1"/>
</dbReference>
<dbReference type="GeneID" id="5483526"/>
<dbReference type="InterPro" id="IPR013154">
    <property type="entry name" value="ADH-like_N"/>
</dbReference>